<dbReference type="CDD" id="cd06260">
    <property type="entry name" value="DUF820-like"/>
    <property type="match status" value="1"/>
</dbReference>
<dbReference type="SUPFAM" id="SSF52980">
    <property type="entry name" value="Restriction endonuclease-like"/>
    <property type="match status" value="1"/>
</dbReference>
<dbReference type="PANTHER" id="PTHR35400:SF3">
    <property type="entry name" value="SLL1072 PROTEIN"/>
    <property type="match status" value="1"/>
</dbReference>
<comment type="caution">
    <text evidence="2">The sequence shown here is derived from an EMBL/GenBank/DDBJ whole genome shotgun (WGS) entry which is preliminary data.</text>
</comment>
<dbReference type="InterPro" id="IPR011335">
    <property type="entry name" value="Restrct_endonuc-II-like"/>
</dbReference>
<keyword evidence="2" id="KW-0255">Endonuclease</keyword>
<protein>
    <submittedName>
        <fullName evidence="2">Uma2 family endonuclease</fullName>
    </submittedName>
</protein>
<keyword evidence="2" id="KW-0540">Nuclease</keyword>
<sequence>MAFYDDALDTGQPEETMSAAAVEQHHPTLLEVADRMSDQLIGHRVEIIGGQITVTPPANRPHSRVLARMNDAMVAAGLQSDQTEVLQAVGVWLPEGPSDYAIPDLAVLDVGPGDDEDDYVAFGCYDPAIFRMVLEVTSSNLSDDLKKKPAAYAGAGIPVYVIVDRKNEKVMVLTDPSDGEYRVHAVHHRGQSFTLPESIGAAVTLSVDGVLGEKD</sequence>
<accession>A0A7W7S7P3</accession>
<dbReference type="EMBL" id="JACHJR010000001">
    <property type="protein sequence ID" value="MBB4945454.1"/>
    <property type="molecule type" value="Genomic_DNA"/>
</dbReference>
<dbReference type="Gene3D" id="3.90.1570.10">
    <property type="entry name" value="tt1808, chain A"/>
    <property type="match status" value="1"/>
</dbReference>
<dbReference type="AlphaFoldDB" id="A0A7W7S7P3"/>
<dbReference type="PANTHER" id="PTHR35400">
    <property type="entry name" value="SLR1083 PROTEIN"/>
    <property type="match status" value="1"/>
</dbReference>
<reference evidence="2 3" key="1">
    <citation type="submission" date="2020-08" db="EMBL/GenBank/DDBJ databases">
        <title>Sequencing the genomes of 1000 actinobacteria strains.</title>
        <authorList>
            <person name="Klenk H.-P."/>
        </authorList>
    </citation>
    <scope>NUCLEOTIDE SEQUENCE [LARGE SCALE GENOMIC DNA]</scope>
    <source>
        <strain evidence="2 3">DSM 44786</strain>
    </source>
</reference>
<organism evidence="2 3">
    <name type="scientific">Kitasatospora gansuensis</name>
    <dbReference type="NCBI Taxonomy" id="258050"/>
    <lineage>
        <taxon>Bacteria</taxon>
        <taxon>Bacillati</taxon>
        <taxon>Actinomycetota</taxon>
        <taxon>Actinomycetes</taxon>
        <taxon>Kitasatosporales</taxon>
        <taxon>Streptomycetaceae</taxon>
        <taxon>Kitasatospora</taxon>
    </lineage>
</organism>
<dbReference type="GO" id="GO:0004519">
    <property type="term" value="F:endonuclease activity"/>
    <property type="evidence" value="ECO:0007669"/>
    <property type="project" value="UniProtKB-KW"/>
</dbReference>
<dbReference type="RefSeq" id="WP_313068157.1">
    <property type="nucleotide sequence ID" value="NZ_JACHJR010000001.1"/>
</dbReference>
<feature type="domain" description="Putative restriction endonuclease" evidence="1">
    <location>
        <begin position="42"/>
        <end position="207"/>
    </location>
</feature>
<evidence type="ECO:0000259" key="1">
    <source>
        <dbReference type="Pfam" id="PF05685"/>
    </source>
</evidence>
<keyword evidence="3" id="KW-1185">Reference proteome</keyword>
<name>A0A7W7S7P3_9ACTN</name>
<dbReference type="Proteomes" id="UP000573327">
    <property type="component" value="Unassembled WGS sequence"/>
</dbReference>
<proteinExistence type="predicted"/>
<dbReference type="InterPro" id="IPR008538">
    <property type="entry name" value="Uma2"/>
</dbReference>
<gene>
    <name evidence="2" type="ORF">F4556_000989</name>
</gene>
<keyword evidence="2" id="KW-0378">Hydrolase</keyword>
<dbReference type="Pfam" id="PF05685">
    <property type="entry name" value="Uma2"/>
    <property type="match status" value="1"/>
</dbReference>
<evidence type="ECO:0000313" key="3">
    <source>
        <dbReference type="Proteomes" id="UP000573327"/>
    </source>
</evidence>
<dbReference type="InterPro" id="IPR012296">
    <property type="entry name" value="Nuclease_put_TT1808"/>
</dbReference>
<evidence type="ECO:0000313" key="2">
    <source>
        <dbReference type="EMBL" id="MBB4945454.1"/>
    </source>
</evidence>